<reference evidence="5 6" key="1">
    <citation type="submission" date="2024-09" db="EMBL/GenBank/DDBJ databases">
        <title>Chromosome-scale assembly of Riccia sorocarpa.</title>
        <authorList>
            <person name="Paukszto L."/>
        </authorList>
    </citation>
    <scope>NUCLEOTIDE SEQUENCE [LARGE SCALE GENOMIC DNA]</scope>
    <source>
        <strain evidence="5">LP-2024</strain>
        <tissue evidence="5">Aerial parts of the thallus</tissue>
    </source>
</reference>
<dbReference type="Proteomes" id="UP001633002">
    <property type="component" value="Unassembled WGS sequence"/>
</dbReference>
<keyword evidence="2" id="KW-0812">Transmembrane</keyword>
<protein>
    <submittedName>
        <fullName evidence="5">Uncharacterized protein</fullName>
    </submittedName>
</protein>
<dbReference type="InterPro" id="IPR039175">
    <property type="entry name" value="TIM22"/>
</dbReference>
<proteinExistence type="predicted"/>
<dbReference type="EMBL" id="JBJQOH010000006">
    <property type="protein sequence ID" value="KAL3683460.1"/>
    <property type="molecule type" value="Genomic_DNA"/>
</dbReference>
<keyword evidence="3" id="KW-1133">Transmembrane helix</keyword>
<name>A0ABD3GW24_9MARC</name>
<dbReference type="AlphaFoldDB" id="A0ABD3GW24"/>
<evidence type="ECO:0000313" key="5">
    <source>
        <dbReference type="EMBL" id="KAL3683460.1"/>
    </source>
</evidence>
<keyword evidence="4" id="KW-0472">Membrane</keyword>
<evidence type="ECO:0000256" key="3">
    <source>
        <dbReference type="ARBA" id="ARBA00022989"/>
    </source>
</evidence>
<evidence type="ECO:0000313" key="6">
    <source>
        <dbReference type="Proteomes" id="UP001633002"/>
    </source>
</evidence>
<keyword evidence="6" id="KW-1185">Reference proteome</keyword>
<dbReference type="PANTHER" id="PTHR14110:SF10">
    <property type="entry name" value="OS04G0376100 PROTEIN"/>
    <property type="match status" value="1"/>
</dbReference>
<evidence type="ECO:0000256" key="2">
    <source>
        <dbReference type="ARBA" id="ARBA00022692"/>
    </source>
</evidence>
<accession>A0ABD3GW24</accession>
<dbReference type="PANTHER" id="PTHR14110">
    <property type="entry name" value="MITOCHONDRIAL IMPORT INNER MEMBRANE TRANSLOCASE SUBUNIT TIM22"/>
    <property type="match status" value="1"/>
</dbReference>
<comment type="subcellular location">
    <subcellularLocation>
        <location evidence="1">Membrane</location>
        <topology evidence="1">Multi-pass membrane protein</topology>
    </subcellularLocation>
</comment>
<dbReference type="GO" id="GO:0016020">
    <property type="term" value="C:membrane"/>
    <property type="evidence" value="ECO:0007669"/>
    <property type="project" value="UniProtKB-SubCell"/>
</dbReference>
<evidence type="ECO:0000256" key="4">
    <source>
        <dbReference type="ARBA" id="ARBA00023136"/>
    </source>
</evidence>
<gene>
    <name evidence="5" type="ORF">R1sor_001482</name>
</gene>
<evidence type="ECO:0000256" key="1">
    <source>
        <dbReference type="ARBA" id="ARBA00004141"/>
    </source>
</evidence>
<organism evidence="5 6">
    <name type="scientific">Riccia sorocarpa</name>
    <dbReference type="NCBI Taxonomy" id="122646"/>
    <lineage>
        <taxon>Eukaryota</taxon>
        <taxon>Viridiplantae</taxon>
        <taxon>Streptophyta</taxon>
        <taxon>Embryophyta</taxon>
        <taxon>Marchantiophyta</taxon>
        <taxon>Marchantiopsida</taxon>
        <taxon>Marchantiidae</taxon>
        <taxon>Marchantiales</taxon>
        <taxon>Ricciaceae</taxon>
        <taxon>Riccia</taxon>
    </lineage>
</organism>
<sequence length="285" mass="31507">MRHCDRNKRCRAEFWLRYVSIRNVQIHFCKEKFRYDALELLVSSELLCKVTMEPSTSQAQSSSSAGITVSYSDPSFFGNQQASGARVGIGRRPVNYTGGDGWAYRIGHKTLYGAGIGAAAGLGMGAFKGSSYLRLMGSASANFALVTASFCGAQEVVREIRAAEPDDPLNCIPGGLISGAALGRFHGGPTRALPCALLFAVVGTGLQYGENLLHEYRLRRLIEIRNPELVPEKEMVIEPKVESEKWKFPEWFPIQVLDEEAAAKRKAQKELEFKMRVESLHKGED</sequence>
<comment type="caution">
    <text evidence="5">The sequence shown here is derived from an EMBL/GenBank/DDBJ whole genome shotgun (WGS) entry which is preliminary data.</text>
</comment>